<accession>A0A162K694</accession>
<keyword evidence="9" id="KW-1185">Reference proteome</keyword>
<gene>
    <name evidence="8" type="ORF">PGLA_16100</name>
</gene>
<dbReference type="Pfam" id="PF00460">
    <property type="entry name" value="Flg_bb_rod"/>
    <property type="match status" value="1"/>
</dbReference>
<evidence type="ECO:0000256" key="3">
    <source>
        <dbReference type="ARBA" id="ARBA00014376"/>
    </source>
</evidence>
<evidence type="ECO:0000256" key="2">
    <source>
        <dbReference type="ARBA" id="ARBA00009677"/>
    </source>
</evidence>
<sequence>MELLNGATFQKLQGALNAANTRQQVISNNIANYETPYFKRSEVSFESLLQQEMSGDMPVLKGIRTDSRHFSIGPISSVPTPVISQDDSTTMNNNLNNVDIDQEMSLLADNQLRYNSYISLMNEKIRMMRTAVEGR</sequence>
<dbReference type="RefSeq" id="WP_068534522.1">
    <property type="nucleotide sequence ID" value="NZ_LVJH01000029.1"/>
</dbReference>
<evidence type="ECO:0000259" key="7">
    <source>
        <dbReference type="Pfam" id="PF00460"/>
    </source>
</evidence>
<evidence type="ECO:0000256" key="6">
    <source>
        <dbReference type="PIRNR" id="PIRNR002889"/>
    </source>
</evidence>
<evidence type="ECO:0000256" key="5">
    <source>
        <dbReference type="ARBA" id="ARBA00024934"/>
    </source>
</evidence>
<dbReference type="PIRSF" id="PIRSF002889">
    <property type="entry name" value="Rod_FlgB"/>
    <property type="match status" value="1"/>
</dbReference>
<dbReference type="PROSITE" id="PS00588">
    <property type="entry name" value="FLAGELLA_BB_ROD"/>
    <property type="match status" value="1"/>
</dbReference>
<evidence type="ECO:0000256" key="1">
    <source>
        <dbReference type="ARBA" id="ARBA00004117"/>
    </source>
</evidence>
<comment type="function">
    <text evidence="5 6">Structural component of flagellum, the bacterial motility apparatus. Part of the rod structure of flagellar basal body.</text>
</comment>
<organism evidence="8 9">
    <name type="scientific">Paenibacillus glacialis</name>
    <dbReference type="NCBI Taxonomy" id="494026"/>
    <lineage>
        <taxon>Bacteria</taxon>
        <taxon>Bacillati</taxon>
        <taxon>Bacillota</taxon>
        <taxon>Bacilli</taxon>
        <taxon>Bacillales</taxon>
        <taxon>Paenibacillaceae</taxon>
        <taxon>Paenibacillus</taxon>
    </lineage>
</organism>
<evidence type="ECO:0000313" key="9">
    <source>
        <dbReference type="Proteomes" id="UP000076967"/>
    </source>
</evidence>
<keyword evidence="8" id="KW-0969">Cilium</keyword>
<keyword evidence="8" id="KW-0966">Cell projection</keyword>
<dbReference type="Proteomes" id="UP000076967">
    <property type="component" value="Unassembled WGS sequence"/>
</dbReference>
<dbReference type="PANTHER" id="PTHR30435">
    <property type="entry name" value="FLAGELLAR PROTEIN"/>
    <property type="match status" value="1"/>
</dbReference>
<dbReference type="InterPro" id="IPR006300">
    <property type="entry name" value="FlgB"/>
</dbReference>
<comment type="subcellular location">
    <subcellularLocation>
        <location evidence="1 6">Bacterial flagellum basal body</location>
    </subcellularLocation>
</comment>
<dbReference type="InterPro" id="IPR001444">
    <property type="entry name" value="Flag_bb_rod_N"/>
</dbReference>
<dbReference type="GO" id="GO:0030694">
    <property type="term" value="C:bacterial-type flagellum basal body, rod"/>
    <property type="evidence" value="ECO:0007669"/>
    <property type="project" value="InterPro"/>
</dbReference>
<feature type="domain" description="Flagellar basal body rod protein N-terminal" evidence="7">
    <location>
        <begin position="12"/>
        <end position="39"/>
    </location>
</feature>
<dbReference type="InterPro" id="IPR019776">
    <property type="entry name" value="Flagellar_basal_body_rod_CS"/>
</dbReference>
<dbReference type="EMBL" id="LVJH01000029">
    <property type="protein sequence ID" value="OAB41328.1"/>
    <property type="molecule type" value="Genomic_DNA"/>
</dbReference>
<dbReference type="PANTHER" id="PTHR30435:SF12">
    <property type="entry name" value="FLAGELLAR BASAL BODY ROD PROTEIN FLGB"/>
    <property type="match status" value="1"/>
</dbReference>
<keyword evidence="8" id="KW-0282">Flagellum</keyword>
<comment type="similarity">
    <text evidence="2 6">Belongs to the flagella basal body rod proteins family.</text>
</comment>
<dbReference type="OrthoDB" id="9792068at2"/>
<reference evidence="8 9" key="1">
    <citation type="submission" date="2016-03" db="EMBL/GenBank/DDBJ databases">
        <title>Draft genome sequence of Paenibacillus glacialis DSM 22343.</title>
        <authorList>
            <person name="Shin S.-K."/>
            <person name="Yi H."/>
        </authorList>
    </citation>
    <scope>NUCLEOTIDE SEQUENCE [LARGE SCALE GENOMIC DNA]</scope>
    <source>
        <strain evidence="8 9">DSM 22343</strain>
    </source>
</reference>
<proteinExistence type="inferred from homology"/>
<name>A0A162K694_9BACL</name>
<dbReference type="NCBIfam" id="TIGR01396">
    <property type="entry name" value="FlgB"/>
    <property type="match status" value="1"/>
</dbReference>
<keyword evidence="4 6" id="KW-0975">Bacterial flagellum</keyword>
<evidence type="ECO:0000313" key="8">
    <source>
        <dbReference type="EMBL" id="OAB41328.1"/>
    </source>
</evidence>
<evidence type="ECO:0000256" key="4">
    <source>
        <dbReference type="ARBA" id="ARBA00023143"/>
    </source>
</evidence>
<protein>
    <recommendedName>
        <fullName evidence="3 6">Flagellar basal body rod protein FlgB</fullName>
    </recommendedName>
</protein>
<dbReference type="AlphaFoldDB" id="A0A162K694"/>
<dbReference type="GO" id="GO:0071978">
    <property type="term" value="P:bacterial-type flagellum-dependent swarming motility"/>
    <property type="evidence" value="ECO:0007669"/>
    <property type="project" value="TreeGrafter"/>
</dbReference>
<comment type="caution">
    <text evidence="8">The sequence shown here is derived from an EMBL/GenBank/DDBJ whole genome shotgun (WGS) entry which is preliminary data.</text>
</comment>
<dbReference type="STRING" id="494026.PGLA_16100"/>
<comment type="subunit">
    <text evidence="6">The basal body constitutes a major portion of the flagellar organelle and consists of a number of rings mounted on a central rod.</text>
</comment>